<protein>
    <recommendedName>
        <fullName evidence="3">YkgJ family cysteine cluster protein</fullName>
    </recommendedName>
</protein>
<evidence type="ECO:0000313" key="2">
    <source>
        <dbReference type="Proteomes" id="UP000756860"/>
    </source>
</evidence>
<dbReference type="EMBL" id="JAHCVK010000003">
    <property type="protein sequence ID" value="MBT0653326.1"/>
    <property type="molecule type" value="Genomic_DNA"/>
</dbReference>
<gene>
    <name evidence="1" type="ORF">KI810_09680</name>
</gene>
<reference evidence="1 2" key="1">
    <citation type="submission" date="2021-05" db="EMBL/GenBank/DDBJ databases">
        <title>The draft genome of Geobacter luticola JCM 17780.</title>
        <authorList>
            <person name="Xu Z."/>
            <person name="Masuda Y."/>
            <person name="Itoh H."/>
            <person name="Senoo K."/>
        </authorList>
    </citation>
    <scope>NUCLEOTIDE SEQUENCE [LARGE SCALE GENOMIC DNA]</scope>
    <source>
        <strain evidence="1 2">JCM 17780</strain>
    </source>
</reference>
<evidence type="ECO:0008006" key="3">
    <source>
        <dbReference type="Google" id="ProtNLM"/>
    </source>
</evidence>
<dbReference type="Proteomes" id="UP000756860">
    <property type="component" value="Unassembled WGS sequence"/>
</dbReference>
<comment type="caution">
    <text evidence="1">The sequence shown here is derived from an EMBL/GenBank/DDBJ whole genome shotgun (WGS) entry which is preliminary data.</text>
</comment>
<name>A0ABS5SFC4_9BACT</name>
<proteinExistence type="predicted"/>
<accession>A0ABS5SFC4</accession>
<keyword evidence="2" id="KW-1185">Reference proteome</keyword>
<evidence type="ECO:0000313" key="1">
    <source>
        <dbReference type="EMBL" id="MBT0653326.1"/>
    </source>
</evidence>
<sequence>MIDEELWRTGIAALAREYGALSPTLRERVVDLAAQVREAKQAIHDCVATVNACGICADCGGECCARGKNHVTVIDLLVYQVEGRELVSPRFDHDLCPYLGENGCQMAPSYRPFTCIIFNCDRVEGLMAPAEKDRFYKAEHRLRAVYGEFEKLFGKRFMAGLLITCERDLVRQGATLLGMGSSGTKEN</sequence>
<dbReference type="RefSeq" id="WP_214175327.1">
    <property type="nucleotide sequence ID" value="NZ_JAHCVK010000003.1"/>
</dbReference>
<organism evidence="1 2">
    <name type="scientific">Geomobilimonas luticola</name>
    <dbReference type="NCBI Taxonomy" id="1114878"/>
    <lineage>
        <taxon>Bacteria</taxon>
        <taxon>Pseudomonadati</taxon>
        <taxon>Thermodesulfobacteriota</taxon>
        <taxon>Desulfuromonadia</taxon>
        <taxon>Geobacterales</taxon>
        <taxon>Geobacteraceae</taxon>
        <taxon>Geomobilimonas</taxon>
    </lineage>
</organism>